<name>K8ZQK9_9ENTE</name>
<feature type="transmembrane region" description="Helical" evidence="1">
    <location>
        <begin position="164"/>
        <end position="195"/>
    </location>
</feature>
<evidence type="ECO:0000313" key="3">
    <source>
        <dbReference type="Proteomes" id="UP000016057"/>
    </source>
</evidence>
<keyword evidence="1" id="KW-0472">Membrane</keyword>
<keyword evidence="1" id="KW-1133">Transmembrane helix</keyword>
<dbReference type="InterPro" id="IPR010288">
    <property type="entry name" value="EcsB_ABC"/>
</dbReference>
<dbReference type="eggNOG" id="COG4473">
    <property type="taxonomic scope" value="Bacteria"/>
</dbReference>
<feature type="transmembrane region" description="Helical" evidence="1">
    <location>
        <begin position="56"/>
        <end position="78"/>
    </location>
</feature>
<keyword evidence="1" id="KW-0812">Transmembrane</keyword>
<proteinExistence type="predicted"/>
<protein>
    <submittedName>
        <fullName evidence="2">ABC transporter, permease protein EscB</fullName>
    </submittedName>
</protein>
<dbReference type="STRING" id="1234409.C683_0125"/>
<feature type="transmembrane region" description="Helical" evidence="1">
    <location>
        <begin position="105"/>
        <end position="124"/>
    </location>
</feature>
<dbReference type="Pfam" id="PF05975">
    <property type="entry name" value="EcsB"/>
    <property type="match status" value="1"/>
</dbReference>
<feature type="transmembrane region" description="Helical" evidence="1">
    <location>
        <begin position="20"/>
        <end position="44"/>
    </location>
</feature>
<evidence type="ECO:0000256" key="1">
    <source>
        <dbReference type="SAM" id="Phobius"/>
    </source>
</evidence>
<dbReference type="EMBL" id="AMYT01000007">
    <property type="protein sequence ID" value="EKU27866.1"/>
    <property type="molecule type" value="Genomic_DNA"/>
</dbReference>
<dbReference type="RefSeq" id="WP_009488291.1">
    <property type="nucleotide sequence ID" value="NZ_AMYT01000007.1"/>
</dbReference>
<feature type="transmembrane region" description="Helical" evidence="1">
    <location>
        <begin position="343"/>
        <end position="362"/>
    </location>
</feature>
<dbReference type="GO" id="GO:0016020">
    <property type="term" value="C:membrane"/>
    <property type="evidence" value="ECO:0007669"/>
    <property type="project" value="InterPro"/>
</dbReference>
<reference evidence="2 3" key="1">
    <citation type="journal article" date="2013" name="Genome Announc.">
        <title>Draft Genome Sequence of Catellicoccus marimammalium, a Novel Species Commonly Found in Gull Feces.</title>
        <authorList>
            <person name="Weigand M.R."/>
            <person name="Ryu H."/>
            <person name="Bozcek L."/>
            <person name="Konstantinidis K.T."/>
            <person name="Santo Domingo J.W."/>
        </authorList>
    </citation>
    <scope>NUCLEOTIDE SEQUENCE [LARGE SCALE GENOMIC DNA]</scope>
    <source>
        <strain evidence="2 3">M35/04/3</strain>
    </source>
</reference>
<feature type="transmembrane region" description="Helical" evidence="1">
    <location>
        <begin position="297"/>
        <end position="313"/>
    </location>
</feature>
<gene>
    <name evidence="2" type="ORF">C683_0125</name>
</gene>
<sequence>MDKLYQERIRLQRKKMMRYLRYVFNDHITAILFILFGGLALYYANWIKTLEKGNIAFLWLYVLLFTVLLSVGKLATYLQRADMVFLLPKTYELPKYLQKAKKQSYALPAVVLILAFVAYLPLLFTVHSWSIVSLILLGGQLLLLKAIDLIRQEKALFSSKEHAVYYYLFAAITLAISVIVSPLFGFVATILLFAIQWAIKDKEAFFQWEKAVQYEEKRMQRIYRFFALFTDVPDVTTKVKRRAYFDPWLNRMKKDAAHTYDYLYWRELIRNNEYIGLFIRLTLITLLFLWLRPSKGVLIIGAMAFLYLLLLQIQPIRHAFDYVLAIHLYPVKEKEQQAALQRIYFWISFAFAVPVAAMSWYVADIATAGIVFILLLLEEVVLYRLSWKKKK</sequence>
<accession>K8ZQK9</accession>
<keyword evidence="3" id="KW-1185">Reference proteome</keyword>
<dbReference type="OrthoDB" id="2447941at2"/>
<dbReference type="PIRSF" id="PIRSF037259">
    <property type="entry name" value="EcsB_ABC"/>
    <property type="match status" value="1"/>
</dbReference>
<dbReference type="AlphaFoldDB" id="K8ZQK9"/>
<comment type="caution">
    <text evidence="2">The sequence shown here is derived from an EMBL/GenBank/DDBJ whole genome shotgun (WGS) entry which is preliminary data.</text>
</comment>
<evidence type="ECO:0000313" key="2">
    <source>
        <dbReference type="EMBL" id="EKU27866.1"/>
    </source>
</evidence>
<dbReference type="PATRIC" id="fig|1234409.3.peg.97"/>
<feature type="transmembrane region" description="Helical" evidence="1">
    <location>
        <begin position="274"/>
        <end position="291"/>
    </location>
</feature>
<organism evidence="2 3">
    <name type="scientific">Catellicoccus marimammalium M35/04/3</name>
    <dbReference type="NCBI Taxonomy" id="1234409"/>
    <lineage>
        <taxon>Bacteria</taxon>
        <taxon>Bacillati</taxon>
        <taxon>Bacillota</taxon>
        <taxon>Bacilli</taxon>
        <taxon>Lactobacillales</taxon>
        <taxon>Enterococcaceae</taxon>
        <taxon>Catellicoccus</taxon>
    </lineage>
</organism>
<dbReference type="Proteomes" id="UP000016057">
    <property type="component" value="Unassembled WGS sequence"/>
</dbReference>
<feature type="transmembrane region" description="Helical" evidence="1">
    <location>
        <begin position="368"/>
        <end position="385"/>
    </location>
</feature>